<evidence type="ECO:0000256" key="3">
    <source>
        <dbReference type="ARBA" id="ARBA00022670"/>
    </source>
</evidence>
<dbReference type="Pfam" id="PF00450">
    <property type="entry name" value="Peptidase_S10"/>
    <property type="match status" value="1"/>
</dbReference>
<keyword evidence="7" id="KW-1185">Reference proteome</keyword>
<evidence type="ECO:0000256" key="5">
    <source>
        <dbReference type="ARBA" id="ARBA00023180"/>
    </source>
</evidence>
<keyword evidence="3" id="KW-0645">Protease</keyword>
<dbReference type="InterPro" id="IPR033124">
    <property type="entry name" value="Ser_caboxypep_his_AS"/>
</dbReference>
<keyword evidence="4" id="KW-0378">Hydrolase</keyword>
<evidence type="ECO:0000256" key="2">
    <source>
        <dbReference type="ARBA" id="ARBA00022645"/>
    </source>
</evidence>
<keyword evidence="2" id="KW-0121">Carboxypeptidase</keyword>
<dbReference type="Proteomes" id="UP000799779">
    <property type="component" value="Unassembled WGS sequence"/>
</dbReference>
<dbReference type="Gene3D" id="3.40.50.1820">
    <property type="entry name" value="alpha/beta hydrolase"/>
    <property type="match status" value="1"/>
</dbReference>
<protein>
    <submittedName>
        <fullName evidence="6">Uncharacterized protein</fullName>
    </submittedName>
</protein>
<dbReference type="InterPro" id="IPR029058">
    <property type="entry name" value="AB_hydrolase_fold"/>
</dbReference>
<dbReference type="EMBL" id="ML977578">
    <property type="protein sequence ID" value="KAF2002220.1"/>
    <property type="molecule type" value="Genomic_DNA"/>
</dbReference>
<gene>
    <name evidence="6" type="ORF">P154DRAFT_574173</name>
</gene>
<keyword evidence="5" id="KW-0325">Glycoprotein</keyword>
<organism evidence="6 7">
    <name type="scientific">Amniculicola lignicola CBS 123094</name>
    <dbReference type="NCBI Taxonomy" id="1392246"/>
    <lineage>
        <taxon>Eukaryota</taxon>
        <taxon>Fungi</taxon>
        <taxon>Dikarya</taxon>
        <taxon>Ascomycota</taxon>
        <taxon>Pezizomycotina</taxon>
        <taxon>Dothideomycetes</taxon>
        <taxon>Pleosporomycetidae</taxon>
        <taxon>Pleosporales</taxon>
        <taxon>Amniculicolaceae</taxon>
        <taxon>Amniculicola</taxon>
    </lineage>
</organism>
<dbReference type="GO" id="GO:0006508">
    <property type="term" value="P:proteolysis"/>
    <property type="evidence" value="ECO:0007669"/>
    <property type="project" value="UniProtKB-KW"/>
</dbReference>
<sequence>MEIITNGTLLAIQNMTWNGQFGFQNAPNESIVITLPDLLYGNVFVGTGFDEGFEDPQGVMGVQHYERGLMWAQTYLSGHMQPQFQARSAYRHLQWVLGRIDKL</sequence>
<evidence type="ECO:0000313" key="7">
    <source>
        <dbReference type="Proteomes" id="UP000799779"/>
    </source>
</evidence>
<dbReference type="OrthoDB" id="443318at2759"/>
<dbReference type="GO" id="GO:0004185">
    <property type="term" value="F:serine-type carboxypeptidase activity"/>
    <property type="evidence" value="ECO:0007669"/>
    <property type="project" value="InterPro"/>
</dbReference>
<evidence type="ECO:0000256" key="4">
    <source>
        <dbReference type="ARBA" id="ARBA00022801"/>
    </source>
</evidence>
<evidence type="ECO:0000256" key="1">
    <source>
        <dbReference type="ARBA" id="ARBA00009431"/>
    </source>
</evidence>
<comment type="similarity">
    <text evidence="1">Belongs to the peptidase S10 family.</text>
</comment>
<dbReference type="SUPFAM" id="SSF53474">
    <property type="entry name" value="alpha/beta-Hydrolases"/>
    <property type="match status" value="1"/>
</dbReference>
<accession>A0A6A5WJY6</accession>
<dbReference type="PROSITE" id="PS00560">
    <property type="entry name" value="CARBOXYPEPT_SER_HIS"/>
    <property type="match status" value="1"/>
</dbReference>
<name>A0A6A5WJY6_9PLEO</name>
<evidence type="ECO:0000313" key="6">
    <source>
        <dbReference type="EMBL" id="KAF2002220.1"/>
    </source>
</evidence>
<reference evidence="6" key="1">
    <citation type="journal article" date="2020" name="Stud. Mycol.">
        <title>101 Dothideomycetes genomes: a test case for predicting lifestyles and emergence of pathogens.</title>
        <authorList>
            <person name="Haridas S."/>
            <person name="Albert R."/>
            <person name="Binder M."/>
            <person name="Bloem J."/>
            <person name="Labutti K."/>
            <person name="Salamov A."/>
            <person name="Andreopoulos B."/>
            <person name="Baker S."/>
            <person name="Barry K."/>
            <person name="Bills G."/>
            <person name="Bluhm B."/>
            <person name="Cannon C."/>
            <person name="Castanera R."/>
            <person name="Culley D."/>
            <person name="Daum C."/>
            <person name="Ezra D."/>
            <person name="Gonzalez J."/>
            <person name="Henrissat B."/>
            <person name="Kuo A."/>
            <person name="Liang C."/>
            <person name="Lipzen A."/>
            <person name="Lutzoni F."/>
            <person name="Magnuson J."/>
            <person name="Mondo S."/>
            <person name="Nolan M."/>
            <person name="Ohm R."/>
            <person name="Pangilinan J."/>
            <person name="Park H.-J."/>
            <person name="Ramirez L."/>
            <person name="Alfaro M."/>
            <person name="Sun H."/>
            <person name="Tritt A."/>
            <person name="Yoshinaga Y."/>
            <person name="Zwiers L.-H."/>
            <person name="Turgeon B."/>
            <person name="Goodwin S."/>
            <person name="Spatafora J."/>
            <person name="Crous P."/>
            <person name="Grigoriev I."/>
        </authorList>
    </citation>
    <scope>NUCLEOTIDE SEQUENCE</scope>
    <source>
        <strain evidence="6">CBS 123094</strain>
    </source>
</reference>
<dbReference type="InterPro" id="IPR001563">
    <property type="entry name" value="Peptidase_S10"/>
</dbReference>
<proteinExistence type="inferred from homology"/>
<dbReference type="AlphaFoldDB" id="A0A6A5WJY6"/>